<dbReference type="InterPro" id="IPR016169">
    <property type="entry name" value="FAD-bd_PCMH_sub2"/>
</dbReference>
<dbReference type="PROSITE" id="PS51387">
    <property type="entry name" value="FAD_PCMH"/>
    <property type="match status" value="1"/>
</dbReference>
<evidence type="ECO:0000259" key="6">
    <source>
        <dbReference type="PROSITE" id="PS51387"/>
    </source>
</evidence>
<dbReference type="GO" id="GO:0071949">
    <property type="term" value="F:FAD binding"/>
    <property type="evidence" value="ECO:0007669"/>
    <property type="project" value="InterPro"/>
</dbReference>
<protein>
    <recommendedName>
        <fullName evidence="6">FAD-binding PCMH-type domain-containing protein</fullName>
    </recommendedName>
</protein>
<proteinExistence type="inferred from homology"/>
<dbReference type="GO" id="GO:0016491">
    <property type="term" value="F:oxidoreductase activity"/>
    <property type="evidence" value="ECO:0007669"/>
    <property type="project" value="UniProtKB-KW"/>
</dbReference>
<comment type="caution">
    <text evidence="7">The sequence shown here is derived from an EMBL/GenBank/DDBJ whole genome shotgun (WGS) entry which is preliminary data.</text>
</comment>
<keyword evidence="5" id="KW-0560">Oxidoreductase</keyword>
<dbReference type="Gene3D" id="3.30.465.10">
    <property type="match status" value="1"/>
</dbReference>
<dbReference type="EMBL" id="JAEVFJ010000007">
    <property type="protein sequence ID" value="KAH8103537.1"/>
    <property type="molecule type" value="Genomic_DNA"/>
</dbReference>
<evidence type="ECO:0000256" key="3">
    <source>
        <dbReference type="ARBA" id="ARBA00022630"/>
    </source>
</evidence>
<evidence type="ECO:0000313" key="7">
    <source>
        <dbReference type="EMBL" id="KAH8103537.1"/>
    </source>
</evidence>
<dbReference type="OrthoDB" id="415825at2759"/>
<evidence type="ECO:0000256" key="1">
    <source>
        <dbReference type="ARBA" id="ARBA00001974"/>
    </source>
</evidence>
<evidence type="ECO:0000256" key="5">
    <source>
        <dbReference type="ARBA" id="ARBA00023002"/>
    </source>
</evidence>
<evidence type="ECO:0000256" key="4">
    <source>
        <dbReference type="ARBA" id="ARBA00022827"/>
    </source>
</evidence>
<dbReference type="InterPro" id="IPR006094">
    <property type="entry name" value="Oxid_FAD_bind_N"/>
</dbReference>
<dbReference type="PANTHER" id="PTHR42973:SF39">
    <property type="entry name" value="FAD-BINDING PCMH-TYPE DOMAIN-CONTAINING PROTEIN"/>
    <property type="match status" value="1"/>
</dbReference>
<dbReference type="Proteomes" id="UP000813824">
    <property type="component" value="Unassembled WGS sequence"/>
</dbReference>
<dbReference type="InterPro" id="IPR036318">
    <property type="entry name" value="FAD-bd_PCMH-like_sf"/>
</dbReference>
<comment type="cofactor">
    <cofactor evidence="1">
        <name>FAD</name>
        <dbReference type="ChEBI" id="CHEBI:57692"/>
    </cofactor>
</comment>
<dbReference type="AlphaFoldDB" id="A0A8K0UUD9"/>
<evidence type="ECO:0000256" key="2">
    <source>
        <dbReference type="ARBA" id="ARBA00005466"/>
    </source>
</evidence>
<dbReference type="InterPro" id="IPR016167">
    <property type="entry name" value="FAD-bd_PCMH_sub1"/>
</dbReference>
<dbReference type="SUPFAM" id="SSF56176">
    <property type="entry name" value="FAD-binding/transporter-associated domain-like"/>
    <property type="match status" value="1"/>
</dbReference>
<keyword evidence="4" id="KW-0274">FAD</keyword>
<dbReference type="Gene3D" id="3.30.43.10">
    <property type="entry name" value="Uridine Diphospho-n-acetylenolpyruvylglucosamine Reductase, domain 2"/>
    <property type="match status" value="1"/>
</dbReference>
<evidence type="ECO:0000313" key="8">
    <source>
        <dbReference type="Proteomes" id="UP000813824"/>
    </source>
</evidence>
<gene>
    <name evidence="7" type="ORF">BXZ70DRAFT_888945</name>
</gene>
<keyword evidence="3" id="KW-0285">Flavoprotein</keyword>
<name>A0A8K0UUD9_9AGAR</name>
<reference evidence="7" key="1">
    <citation type="journal article" date="2021" name="New Phytol.">
        <title>Evolutionary innovations through gain and loss of genes in the ectomycorrhizal Boletales.</title>
        <authorList>
            <person name="Wu G."/>
            <person name="Miyauchi S."/>
            <person name="Morin E."/>
            <person name="Kuo A."/>
            <person name="Drula E."/>
            <person name="Varga T."/>
            <person name="Kohler A."/>
            <person name="Feng B."/>
            <person name="Cao Y."/>
            <person name="Lipzen A."/>
            <person name="Daum C."/>
            <person name="Hundley H."/>
            <person name="Pangilinan J."/>
            <person name="Johnson J."/>
            <person name="Barry K."/>
            <person name="LaButti K."/>
            <person name="Ng V."/>
            <person name="Ahrendt S."/>
            <person name="Min B."/>
            <person name="Choi I.G."/>
            <person name="Park H."/>
            <person name="Plett J.M."/>
            <person name="Magnuson J."/>
            <person name="Spatafora J.W."/>
            <person name="Nagy L.G."/>
            <person name="Henrissat B."/>
            <person name="Grigoriev I.V."/>
            <person name="Yang Z.L."/>
            <person name="Xu J."/>
            <person name="Martin F.M."/>
        </authorList>
    </citation>
    <scope>NUCLEOTIDE SEQUENCE</scope>
    <source>
        <strain evidence="7">KKN 215</strain>
    </source>
</reference>
<accession>A0A8K0UUD9</accession>
<dbReference type="InterPro" id="IPR012951">
    <property type="entry name" value="BBE"/>
</dbReference>
<dbReference type="Pfam" id="PF01565">
    <property type="entry name" value="FAD_binding_4"/>
    <property type="match status" value="1"/>
</dbReference>
<dbReference type="PANTHER" id="PTHR42973">
    <property type="entry name" value="BINDING OXIDOREDUCTASE, PUTATIVE (AFU_ORTHOLOGUE AFUA_1G17690)-RELATED"/>
    <property type="match status" value="1"/>
</dbReference>
<dbReference type="Gene3D" id="3.40.462.20">
    <property type="match status" value="1"/>
</dbReference>
<keyword evidence="8" id="KW-1185">Reference proteome</keyword>
<dbReference type="InterPro" id="IPR016166">
    <property type="entry name" value="FAD-bd_PCMH"/>
</dbReference>
<comment type="similarity">
    <text evidence="2">Belongs to the oxygen-dependent FAD-linked oxidoreductase family.</text>
</comment>
<feature type="domain" description="FAD-binding PCMH-type" evidence="6">
    <location>
        <begin position="33"/>
        <end position="203"/>
    </location>
</feature>
<dbReference type="InterPro" id="IPR050416">
    <property type="entry name" value="FAD-linked_Oxidoreductase"/>
</dbReference>
<sequence length="457" mass="49808">MASIESLKQQFKGDIVTPQDSDYEQSLDRWAANSRRAAAVVAFVKDAEDVALAIKYARDAGLRIAIRGGGHSAAGSSSCEGGVVIDLSRHLNSVRVDPDEKLIYVQGGAQWKSVDHAAIKHGLAGVAGTVNHTGVGGLAVGGGYGWLSGSHGLVIDNTLTVVTADGSILTANETENPDLFWGVRGGGSNFGVVTEFVFKLHPQRPKVFAGPVIFSPEKSEEIAAFLDDWWPKVKPEEGMLIVMMRGPDGNPLILSFVFFNGTEEEGRTAYKKLFDIGPVADHATEIPYEELNNLTNPLAEWGCNYYFKGTPLSGKPSEDLNKQKLADIMAIASSPDHIAAVLLEYFPHNKINSAPVNSAPYRRDLNGNILVLVQWRNNTQEKEAKAKEIAHALTDILPKGEGYGNYTPESDALPTAGAVTADKTKALFREHYPRLQTIKKKYDPLMMFNQWYTIIPE</sequence>
<organism evidence="7 8">
    <name type="scientific">Cristinia sonorae</name>
    <dbReference type="NCBI Taxonomy" id="1940300"/>
    <lineage>
        <taxon>Eukaryota</taxon>
        <taxon>Fungi</taxon>
        <taxon>Dikarya</taxon>
        <taxon>Basidiomycota</taxon>
        <taxon>Agaricomycotina</taxon>
        <taxon>Agaricomycetes</taxon>
        <taxon>Agaricomycetidae</taxon>
        <taxon>Agaricales</taxon>
        <taxon>Pleurotineae</taxon>
        <taxon>Stephanosporaceae</taxon>
        <taxon>Cristinia</taxon>
    </lineage>
</organism>
<dbReference type="Pfam" id="PF08031">
    <property type="entry name" value="BBE"/>
    <property type="match status" value="1"/>
</dbReference>